<dbReference type="GO" id="GO:0005886">
    <property type="term" value="C:plasma membrane"/>
    <property type="evidence" value="ECO:0007669"/>
    <property type="project" value="UniProtKB-SubCell"/>
</dbReference>
<comment type="subcellular location">
    <subcellularLocation>
        <location evidence="6">Cell membrane</location>
        <topology evidence="6">Multi-pass membrane protein</topology>
    </subcellularLocation>
    <subcellularLocation>
        <location evidence="1">Membrane</location>
        <topology evidence="1">Multi-pass membrane protein</topology>
    </subcellularLocation>
</comment>
<feature type="transmembrane region" description="Helical" evidence="6">
    <location>
        <begin position="106"/>
        <end position="126"/>
    </location>
</feature>
<keyword evidence="3 6" id="KW-0812">Transmembrane</keyword>
<feature type="transmembrane region" description="Helical" evidence="6">
    <location>
        <begin position="165"/>
        <end position="189"/>
    </location>
</feature>
<reference evidence="7 8" key="1">
    <citation type="journal article" date="2019" name="Appl. Microbiol. Biotechnol.">
        <title>Uncovering carbohydrate metabolism through a genotype-phenotype association study of 56 lactic acid bacteria genomes.</title>
        <authorList>
            <person name="Buron-Moles G."/>
            <person name="Chailyan A."/>
            <person name="Dolejs I."/>
            <person name="Forster J."/>
            <person name="Miks M.H."/>
        </authorList>
    </citation>
    <scope>NUCLEOTIDE SEQUENCE [LARGE SCALE GENOMIC DNA]</scope>
    <source>
        <strain evidence="7 8">ATCC 29644</strain>
    </source>
</reference>
<evidence type="ECO:0000313" key="7">
    <source>
        <dbReference type="EMBL" id="TDG73017.1"/>
    </source>
</evidence>
<keyword evidence="8" id="KW-1185">Reference proteome</keyword>
<evidence type="ECO:0000256" key="1">
    <source>
        <dbReference type="ARBA" id="ARBA00004141"/>
    </source>
</evidence>
<feature type="transmembrane region" description="Helical" evidence="6">
    <location>
        <begin position="7"/>
        <end position="30"/>
    </location>
</feature>
<dbReference type="Pfam" id="PF01925">
    <property type="entry name" value="TauE"/>
    <property type="match status" value="1"/>
</dbReference>
<feature type="transmembrane region" description="Helical" evidence="6">
    <location>
        <begin position="79"/>
        <end position="100"/>
    </location>
</feature>
<evidence type="ECO:0000256" key="3">
    <source>
        <dbReference type="ARBA" id="ARBA00022692"/>
    </source>
</evidence>
<evidence type="ECO:0000256" key="6">
    <source>
        <dbReference type="RuleBase" id="RU363041"/>
    </source>
</evidence>
<feature type="transmembrane region" description="Helical" evidence="6">
    <location>
        <begin position="210"/>
        <end position="229"/>
    </location>
</feature>
<evidence type="ECO:0000256" key="5">
    <source>
        <dbReference type="ARBA" id="ARBA00023136"/>
    </source>
</evidence>
<evidence type="ECO:0000256" key="4">
    <source>
        <dbReference type="ARBA" id="ARBA00022989"/>
    </source>
</evidence>
<protein>
    <recommendedName>
        <fullName evidence="6">Probable membrane transporter protein</fullName>
    </recommendedName>
</protein>
<comment type="similarity">
    <text evidence="2 6">Belongs to the 4-toluene sulfonate uptake permease (TSUP) (TC 2.A.102) family.</text>
</comment>
<keyword evidence="4 6" id="KW-1133">Transmembrane helix</keyword>
<evidence type="ECO:0000256" key="2">
    <source>
        <dbReference type="ARBA" id="ARBA00009142"/>
    </source>
</evidence>
<dbReference type="AlphaFoldDB" id="A0A4R5NGV0"/>
<dbReference type="PANTHER" id="PTHR43701">
    <property type="entry name" value="MEMBRANE TRANSPORTER PROTEIN MJ0441-RELATED"/>
    <property type="match status" value="1"/>
</dbReference>
<dbReference type="EMBL" id="PUFN01000012">
    <property type="protein sequence ID" value="TDG73017.1"/>
    <property type="molecule type" value="Genomic_DNA"/>
</dbReference>
<dbReference type="InterPro" id="IPR002781">
    <property type="entry name" value="TM_pro_TauE-like"/>
</dbReference>
<feature type="transmembrane region" description="Helical" evidence="6">
    <location>
        <begin position="241"/>
        <end position="262"/>
    </location>
</feature>
<accession>A0A4R5NGV0</accession>
<proteinExistence type="inferred from homology"/>
<sequence>MLVTSIIYFFVVLCANIIGSMSGMGGGVIIKPIMDSLGRSGLLAINFYSSFAVFIMSIVSTYKQYKNGINIQWGQALRLAVGSMIGGYLGDTLLVFLVKIFGNESIVNIIQIVLLIITLIVALIYTRPLHLSFIEKHMNLFLFLSGILLGTVATLLGIGGGPINVALLVSLFSFAPKMATTYSIITIFFSQITKLASSIDMIPSMNISMMNMIFIFFAAILGGYFGAVISNKISSKLVLYIYKITIVGVLVLNVFNITKLIIQM</sequence>
<keyword evidence="5 6" id="KW-0472">Membrane</keyword>
<dbReference type="InterPro" id="IPR051598">
    <property type="entry name" value="TSUP/Inactive_protease-like"/>
</dbReference>
<name>A0A4R5NGV0_9LACO</name>
<dbReference type="PANTHER" id="PTHR43701:SF2">
    <property type="entry name" value="MEMBRANE TRANSPORTER PROTEIN YJNA-RELATED"/>
    <property type="match status" value="1"/>
</dbReference>
<feature type="transmembrane region" description="Helical" evidence="6">
    <location>
        <begin position="138"/>
        <end position="159"/>
    </location>
</feature>
<feature type="transmembrane region" description="Helical" evidence="6">
    <location>
        <begin position="42"/>
        <end position="59"/>
    </location>
</feature>
<keyword evidence="6" id="KW-1003">Cell membrane</keyword>
<organism evidence="7 8">
    <name type="scientific">Companilactobacillus farciminis</name>
    <dbReference type="NCBI Taxonomy" id="1612"/>
    <lineage>
        <taxon>Bacteria</taxon>
        <taxon>Bacillati</taxon>
        <taxon>Bacillota</taxon>
        <taxon>Bacilli</taxon>
        <taxon>Lactobacillales</taxon>
        <taxon>Lactobacillaceae</taxon>
        <taxon>Companilactobacillus</taxon>
    </lineage>
</organism>
<dbReference type="OrthoDB" id="3181470at2"/>
<gene>
    <name evidence="7" type="ORF">C5L30_000404</name>
</gene>
<dbReference type="RefSeq" id="WP_010019042.1">
    <property type="nucleotide sequence ID" value="NZ_PUFN01000012.1"/>
</dbReference>
<comment type="caution">
    <text evidence="7">The sequence shown here is derived from an EMBL/GenBank/DDBJ whole genome shotgun (WGS) entry which is preliminary data.</text>
</comment>
<evidence type="ECO:0000313" key="8">
    <source>
        <dbReference type="Proteomes" id="UP000295257"/>
    </source>
</evidence>
<dbReference type="Proteomes" id="UP000295257">
    <property type="component" value="Unassembled WGS sequence"/>
</dbReference>